<dbReference type="InParanoid" id="C7Z144"/>
<dbReference type="EMBL" id="GG698905">
    <property type="protein sequence ID" value="EEU42504.1"/>
    <property type="molecule type" value="Genomic_DNA"/>
</dbReference>
<keyword evidence="3" id="KW-1185">Reference proteome</keyword>
<dbReference type="HOGENOM" id="CLU_1030925_0_0_1"/>
<dbReference type="SUPFAM" id="SSF54928">
    <property type="entry name" value="RNA-binding domain, RBD"/>
    <property type="match status" value="1"/>
</dbReference>
<dbReference type="AlphaFoldDB" id="C7Z144"/>
<dbReference type="VEuPathDB" id="FungiDB:NECHADRAFT_80109"/>
<accession>C7Z144</accession>
<reference evidence="2 3" key="1">
    <citation type="journal article" date="2009" name="PLoS Genet.">
        <title>The genome of Nectria haematococca: contribution of supernumerary chromosomes to gene expansion.</title>
        <authorList>
            <person name="Coleman J.J."/>
            <person name="Rounsley S.D."/>
            <person name="Rodriguez-Carres M."/>
            <person name="Kuo A."/>
            <person name="Wasmann C.C."/>
            <person name="Grimwood J."/>
            <person name="Schmutz J."/>
            <person name="Taga M."/>
            <person name="White G.J."/>
            <person name="Zhou S."/>
            <person name="Schwartz D.C."/>
            <person name="Freitag M."/>
            <person name="Ma L.J."/>
            <person name="Danchin E.G."/>
            <person name="Henrissat B."/>
            <person name="Coutinho P.M."/>
            <person name="Nelson D.R."/>
            <person name="Straney D."/>
            <person name="Napoli C.A."/>
            <person name="Barker B.M."/>
            <person name="Gribskov M."/>
            <person name="Rep M."/>
            <person name="Kroken S."/>
            <person name="Molnar I."/>
            <person name="Rensing C."/>
            <person name="Kennell J.C."/>
            <person name="Zamora J."/>
            <person name="Farman M.L."/>
            <person name="Selker E.U."/>
            <person name="Salamov A."/>
            <person name="Shapiro H."/>
            <person name="Pangilinan J."/>
            <person name="Lindquist E."/>
            <person name="Lamers C."/>
            <person name="Grigoriev I.V."/>
            <person name="Geiser D.M."/>
            <person name="Covert S.F."/>
            <person name="Temporini E."/>
            <person name="Vanetten H.D."/>
        </authorList>
    </citation>
    <scope>NUCLEOTIDE SEQUENCE [LARGE SCALE GENOMIC DNA]</scope>
    <source>
        <strain evidence="3">ATCC MYA-4622 / CBS 123669 / FGSC 9596 / NRRL 45880 / 77-13-4</strain>
    </source>
</reference>
<feature type="compositionally biased region" description="Low complexity" evidence="1">
    <location>
        <begin position="111"/>
        <end position="131"/>
    </location>
</feature>
<dbReference type="InterPro" id="IPR035979">
    <property type="entry name" value="RBD_domain_sf"/>
</dbReference>
<name>C7Z144_FUSV7</name>
<dbReference type="eggNOG" id="ENOG502RKX3">
    <property type="taxonomic scope" value="Eukaryota"/>
</dbReference>
<dbReference type="GO" id="GO:0003676">
    <property type="term" value="F:nucleic acid binding"/>
    <property type="evidence" value="ECO:0007669"/>
    <property type="project" value="InterPro"/>
</dbReference>
<dbReference type="OrthoDB" id="4743586at2759"/>
<dbReference type="GeneID" id="9671999"/>
<dbReference type="InterPro" id="IPR012677">
    <property type="entry name" value="Nucleotide-bd_a/b_plait_sf"/>
</dbReference>
<organism evidence="2 3">
    <name type="scientific">Fusarium vanettenii (strain ATCC MYA-4622 / CBS 123669 / FGSC 9596 / NRRL 45880 / 77-13-4)</name>
    <name type="common">Fusarium solani subsp. pisi</name>
    <dbReference type="NCBI Taxonomy" id="660122"/>
    <lineage>
        <taxon>Eukaryota</taxon>
        <taxon>Fungi</taxon>
        <taxon>Dikarya</taxon>
        <taxon>Ascomycota</taxon>
        <taxon>Pezizomycotina</taxon>
        <taxon>Sordariomycetes</taxon>
        <taxon>Hypocreomycetidae</taxon>
        <taxon>Hypocreales</taxon>
        <taxon>Nectriaceae</taxon>
        <taxon>Fusarium</taxon>
        <taxon>Fusarium solani species complex</taxon>
        <taxon>Fusarium vanettenii</taxon>
    </lineage>
</organism>
<dbReference type="KEGG" id="nhe:NECHADRAFT_80109"/>
<evidence type="ECO:0008006" key="4">
    <source>
        <dbReference type="Google" id="ProtNLM"/>
    </source>
</evidence>
<dbReference type="Proteomes" id="UP000005206">
    <property type="component" value="Chromosome 5"/>
</dbReference>
<feature type="region of interest" description="Disordered" evidence="1">
    <location>
        <begin position="96"/>
        <end position="142"/>
    </location>
</feature>
<dbReference type="Gene3D" id="3.30.70.330">
    <property type="match status" value="1"/>
</dbReference>
<evidence type="ECO:0000313" key="2">
    <source>
        <dbReference type="EMBL" id="EEU42504.1"/>
    </source>
</evidence>
<protein>
    <recommendedName>
        <fullName evidence="4">RRM domain-containing protein</fullName>
    </recommendedName>
</protein>
<gene>
    <name evidence="2" type="ORF">NECHADRAFT_80109</name>
</gene>
<dbReference type="RefSeq" id="XP_003048217.1">
    <property type="nucleotide sequence ID" value="XM_003048171.1"/>
</dbReference>
<evidence type="ECO:0000313" key="3">
    <source>
        <dbReference type="Proteomes" id="UP000005206"/>
    </source>
</evidence>
<dbReference type="CDD" id="cd00590">
    <property type="entry name" value="RRM_SF"/>
    <property type="match status" value="1"/>
</dbReference>
<proteinExistence type="predicted"/>
<evidence type="ECO:0000256" key="1">
    <source>
        <dbReference type="SAM" id="MobiDB-lite"/>
    </source>
</evidence>
<feature type="compositionally biased region" description="Basic and acidic residues" evidence="1">
    <location>
        <begin position="100"/>
        <end position="110"/>
    </location>
</feature>
<sequence>MSRHLGYRHLPQQAVLEDRLPYLLGLDKHAEEQEVTNLLRRHGFNNCTFYWDGLNPLFQLSTKHMGYCIVEFPDSPTRDRAMIRLQGVEFRSKRVVTRLPRRDDKKEQHDPSSSSAMPAAPATSIPSANTAKTEGQHPKAYTCDEGRSAKSIRNAVIERLKQLEEESKAQGRPISFLAKDEDGVERIRSARTSSPAPFDANVRPKTCIEATRVQAGKREVQKMTAEEIPRYEAFDWKEWLKTAPPIERDIDKELLLFNALKEARLRRRAR</sequence>